<dbReference type="RefSeq" id="WP_198578377.1">
    <property type="nucleotide sequence ID" value="NZ_JADWOX010000022.1"/>
</dbReference>
<keyword evidence="3" id="KW-0238">DNA-binding</keyword>
<keyword evidence="7" id="KW-1185">Reference proteome</keyword>
<comment type="caution">
    <text evidence="6">The sequence shown here is derived from an EMBL/GenBank/DDBJ whole genome shotgun (WGS) entry which is preliminary data.</text>
</comment>
<evidence type="ECO:0000259" key="5">
    <source>
        <dbReference type="PROSITE" id="PS50931"/>
    </source>
</evidence>
<feature type="domain" description="HTH lysR-type" evidence="5">
    <location>
        <begin position="7"/>
        <end position="64"/>
    </location>
</feature>
<dbReference type="Gene3D" id="1.10.10.10">
    <property type="entry name" value="Winged helix-like DNA-binding domain superfamily/Winged helix DNA-binding domain"/>
    <property type="match status" value="1"/>
</dbReference>
<keyword evidence="2" id="KW-0805">Transcription regulation</keyword>
<evidence type="ECO:0000256" key="4">
    <source>
        <dbReference type="ARBA" id="ARBA00023163"/>
    </source>
</evidence>
<protein>
    <submittedName>
        <fullName evidence="6">LysR family transcriptional regulator</fullName>
    </submittedName>
</protein>
<dbReference type="InterPro" id="IPR000847">
    <property type="entry name" value="LysR_HTH_N"/>
</dbReference>
<dbReference type="Pfam" id="PF00126">
    <property type="entry name" value="HTH_1"/>
    <property type="match status" value="1"/>
</dbReference>
<dbReference type="SUPFAM" id="SSF53850">
    <property type="entry name" value="Periplasmic binding protein-like II"/>
    <property type="match status" value="1"/>
</dbReference>
<dbReference type="Proteomes" id="UP000639859">
    <property type="component" value="Unassembled WGS sequence"/>
</dbReference>
<dbReference type="Gene3D" id="3.40.190.10">
    <property type="entry name" value="Periplasmic binding protein-like II"/>
    <property type="match status" value="2"/>
</dbReference>
<dbReference type="CDD" id="cd08432">
    <property type="entry name" value="PBP2_GcdR_TrpI_HvrB_AmpR_like"/>
    <property type="match status" value="1"/>
</dbReference>
<reference evidence="6 7" key="1">
    <citation type="submission" date="2020-11" db="EMBL/GenBank/DDBJ databases">
        <title>genome sequence of strain KACC 18849.</title>
        <authorList>
            <person name="Gao J."/>
            <person name="Zhang X."/>
        </authorList>
    </citation>
    <scope>NUCLEOTIDE SEQUENCE [LARGE SCALE GENOMIC DNA]</scope>
    <source>
        <strain evidence="6 7">KACC 18849</strain>
    </source>
</reference>
<evidence type="ECO:0000313" key="7">
    <source>
        <dbReference type="Proteomes" id="UP000639859"/>
    </source>
</evidence>
<dbReference type="InterPro" id="IPR036388">
    <property type="entry name" value="WH-like_DNA-bd_sf"/>
</dbReference>
<dbReference type="PANTHER" id="PTHR30537:SF74">
    <property type="entry name" value="HTH-TYPE TRANSCRIPTIONAL REGULATOR TRPI"/>
    <property type="match status" value="1"/>
</dbReference>
<organism evidence="6 7">
    <name type="scientific">Caulobacter hibisci</name>
    <dbReference type="NCBI Taxonomy" id="2035993"/>
    <lineage>
        <taxon>Bacteria</taxon>
        <taxon>Pseudomonadati</taxon>
        <taxon>Pseudomonadota</taxon>
        <taxon>Alphaproteobacteria</taxon>
        <taxon>Caulobacterales</taxon>
        <taxon>Caulobacteraceae</taxon>
        <taxon>Caulobacter</taxon>
    </lineage>
</organism>
<gene>
    <name evidence="6" type="ORF">I4Q42_22740</name>
</gene>
<dbReference type="InterPro" id="IPR036390">
    <property type="entry name" value="WH_DNA-bd_sf"/>
</dbReference>
<evidence type="ECO:0000313" key="6">
    <source>
        <dbReference type="EMBL" id="MBI1686493.1"/>
    </source>
</evidence>
<keyword evidence="4" id="KW-0804">Transcription</keyword>
<proteinExistence type="inferred from homology"/>
<dbReference type="InterPro" id="IPR005119">
    <property type="entry name" value="LysR_subst-bd"/>
</dbReference>
<name>A0ABS0T3N1_9CAUL</name>
<dbReference type="InterPro" id="IPR058163">
    <property type="entry name" value="LysR-type_TF_proteobact-type"/>
</dbReference>
<dbReference type="PANTHER" id="PTHR30537">
    <property type="entry name" value="HTH-TYPE TRANSCRIPTIONAL REGULATOR"/>
    <property type="match status" value="1"/>
</dbReference>
<comment type="similarity">
    <text evidence="1">Belongs to the LysR transcriptional regulatory family.</text>
</comment>
<dbReference type="EMBL" id="JADWOX010000022">
    <property type="protein sequence ID" value="MBI1686493.1"/>
    <property type="molecule type" value="Genomic_DNA"/>
</dbReference>
<dbReference type="Pfam" id="PF03466">
    <property type="entry name" value="LysR_substrate"/>
    <property type="match status" value="1"/>
</dbReference>
<evidence type="ECO:0000256" key="2">
    <source>
        <dbReference type="ARBA" id="ARBA00023015"/>
    </source>
</evidence>
<evidence type="ECO:0000256" key="1">
    <source>
        <dbReference type="ARBA" id="ARBA00009437"/>
    </source>
</evidence>
<dbReference type="PROSITE" id="PS50931">
    <property type="entry name" value="HTH_LYSR"/>
    <property type="match status" value="1"/>
</dbReference>
<sequence>MARRPLPPLNALRAFEAFGRRGRMTLAADELCVTHGAVSRQIRQLEDHLGVPLTEGPRNRLVMTEAGLKLAEGLTRAFDILDEAVPRPPEDEPRPTVVSCLPTFAMKWLIPRLPDFLERFPDTPVRVAESNGPFDFRADGVDLAIRMRDPGAPASADAEATPFLETFVGPVVAPELAARVRTAADLAALPRLHTRTYLHSWDQWAKAAGLDLPAPGLVREFDHYFYMIEAAAAGLGAAVVPYAFAERDLAAGRLTAPLGMAAEPTLLCALTPKTGASRGARRFRDWLVEQGRATAPPPFSQQT</sequence>
<evidence type="ECO:0000256" key="3">
    <source>
        <dbReference type="ARBA" id="ARBA00023125"/>
    </source>
</evidence>
<dbReference type="SUPFAM" id="SSF46785">
    <property type="entry name" value="Winged helix' DNA-binding domain"/>
    <property type="match status" value="1"/>
</dbReference>
<accession>A0ABS0T3N1</accession>